<evidence type="ECO:0000256" key="5">
    <source>
        <dbReference type="ARBA" id="ARBA00022692"/>
    </source>
</evidence>
<evidence type="ECO:0000256" key="11">
    <source>
        <dbReference type="PROSITE-ProRule" id="PRU01161"/>
    </source>
</evidence>
<name>A0A9P6AVN3_9AGAM</name>
<evidence type="ECO:0000259" key="14">
    <source>
        <dbReference type="PROSITE" id="PS50042"/>
    </source>
</evidence>
<dbReference type="GO" id="GO:0046470">
    <property type="term" value="P:phosphatidylcholine metabolic process"/>
    <property type="evidence" value="ECO:0007669"/>
    <property type="project" value="InterPro"/>
</dbReference>
<dbReference type="InterPro" id="IPR001423">
    <property type="entry name" value="LysoPLipase_patatin_CS"/>
</dbReference>
<dbReference type="GO" id="GO:0004622">
    <property type="term" value="F:phosphatidylcholine lysophospholipase activity"/>
    <property type="evidence" value="ECO:0007669"/>
    <property type="project" value="UniProtKB-EC"/>
</dbReference>
<comment type="caution">
    <text evidence="16">The sequence shown here is derived from an EMBL/GenBank/DDBJ whole genome shotgun (WGS) entry which is preliminary data.</text>
</comment>
<evidence type="ECO:0000256" key="9">
    <source>
        <dbReference type="ARBA" id="ARBA00023098"/>
    </source>
</evidence>
<feature type="domain" description="PNPLA" evidence="15">
    <location>
        <begin position="1092"/>
        <end position="1261"/>
    </location>
</feature>
<feature type="compositionally biased region" description="Low complexity" evidence="13">
    <location>
        <begin position="285"/>
        <end position="305"/>
    </location>
</feature>
<dbReference type="SUPFAM" id="SSF51206">
    <property type="entry name" value="cAMP-binding domain-like"/>
    <property type="match status" value="3"/>
</dbReference>
<dbReference type="GO" id="GO:0016042">
    <property type="term" value="P:lipid catabolic process"/>
    <property type="evidence" value="ECO:0007669"/>
    <property type="project" value="UniProtKB-UniRule"/>
</dbReference>
<feature type="short sequence motif" description="GXGXXG" evidence="11">
    <location>
        <begin position="1096"/>
        <end position="1101"/>
    </location>
</feature>
<feature type="domain" description="Cyclic nucleotide-binding" evidence="14">
    <location>
        <begin position="734"/>
        <end position="837"/>
    </location>
</feature>
<comment type="subcellular location">
    <subcellularLocation>
        <location evidence="12">Endoplasmic reticulum membrane</location>
    </subcellularLocation>
    <subcellularLocation>
        <location evidence="1">Membrane</location>
    </subcellularLocation>
</comment>
<accession>A0A9P6AVN3</accession>
<feature type="region of interest" description="Disordered" evidence="13">
    <location>
        <begin position="1357"/>
        <end position="1377"/>
    </location>
</feature>
<dbReference type="GO" id="GO:0005789">
    <property type="term" value="C:endoplasmic reticulum membrane"/>
    <property type="evidence" value="ECO:0007669"/>
    <property type="project" value="UniProtKB-SubCell"/>
</dbReference>
<dbReference type="InterPro" id="IPR002641">
    <property type="entry name" value="PNPLA_dom"/>
</dbReference>
<dbReference type="InterPro" id="IPR014710">
    <property type="entry name" value="RmlC-like_jellyroll"/>
</dbReference>
<dbReference type="EC" id="3.1.1.5" evidence="3 12"/>
<evidence type="ECO:0000256" key="8">
    <source>
        <dbReference type="ARBA" id="ARBA00022989"/>
    </source>
</evidence>
<feature type="active site" description="Proton acceptor" evidence="11">
    <location>
        <position position="1247"/>
    </location>
</feature>
<evidence type="ECO:0000256" key="10">
    <source>
        <dbReference type="ARBA" id="ARBA00023136"/>
    </source>
</evidence>
<dbReference type="PROSITE" id="PS01237">
    <property type="entry name" value="UPF0028"/>
    <property type="match status" value="1"/>
</dbReference>
<dbReference type="PROSITE" id="PS50042">
    <property type="entry name" value="CNMP_BINDING_3"/>
    <property type="match status" value="2"/>
</dbReference>
<dbReference type="Proteomes" id="UP000886523">
    <property type="component" value="Unassembled WGS sequence"/>
</dbReference>
<evidence type="ECO:0000313" key="16">
    <source>
        <dbReference type="EMBL" id="KAF9512765.1"/>
    </source>
</evidence>
<dbReference type="InterPro" id="IPR050301">
    <property type="entry name" value="NTE"/>
</dbReference>
<feature type="transmembrane region" description="Helical" evidence="12">
    <location>
        <begin position="12"/>
        <end position="36"/>
    </location>
</feature>
<keyword evidence="7 11" id="KW-0442">Lipid degradation</keyword>
<keyword evidence="10 12" id="KW-0472">Membrane</keyword>
<dbReference type="Pfam" id="PF01734">
    <property type="entry name" value="Patatin"/>
    <property type="match status" value="1"/>
</dbReference>
<dbReference type="PANTHER" id="PTHR14226">
    <property type="entry name" value="NEUROPATHY TARGET ESTERASE/SWISS CHEESE D.MELANOGASTER"/>
    <property type="match status" value="1"/>
</dbReference>
<evidence type="ECO:0000256" key="13">
    <source>
        <dbReference type="SAM" id="MobiDB-lite"/>
    </source>
</evidence>
<evidence type="ECO:0000259" key="15">
    <source>
        <dbReference type="PROSITE" id="PS51635"/>
    </source>
</evidence>
<dbReference type="Gene3D" id="2.60.120.10">
    <property type="entry name" value="Jelly Rolls"/>
    <property type="match status" value="3"/>
</dbReference>
<feature type="short sequence motif" description="GXSXG" evidence="11">
    <location>
        <begin position="1123"/>
        <end position="1127"/>
    </location>
</feature>
<evidence type="ECO:0000256" key="7">
    <source>
        <dbReference type="ARBA" id="ARBA00022963"/>
    </source>
</evidence>
<keyword evidence="12" id="KW-0256">Endoplasmic reticulum</keyword>
<evidence type="ECO:0000256" key="2">
    <source>
        <dbReference type="ARBA" id="ARBA00006636"/>
    </source>
</evidence>
<keyword evidence="17" id="KW-1185">Reference proteome</keyword>
<evidence type="ECO:0000256" key="3">
    <source>
        <dbReference type="ARBA" id="ARBA00013274"/>
    </source>
</evidence>
<dbReference type="PROSITE" id="PS51635">
    <property type="entry name" value="PNPLA"/>
    <property type="match status" value="1"/>
</dbReference>
<gene>
    <name evidence="16" type="ORF">BS47DRAFT_1372722</name>
</gene>
<organism evidence="16 17">
    <name type="scientific">Hydnum rufescens UP504</name>
    <dbReference type="NCBI Taxonomy" id="1448309"/>
    <lineage>
        <taxon>Eukaryota</taxon>
        <taxon>Fungi</taxon>
        <taxon>Dikarya</taxon>
        <taxon>Basidiomycota</taxon>
        <taxon>Agaricomycotina</taxon>
        <taxon>Agaricomycetes</taxon>
        <taxon>Cantharellales</taxon>
        <taxon>Hydnaceae</taxon>
        <taxon>Hydnum</taxon>
    </lineage>
</organism>
<dbReference type="SUPFAM" id="SSF52151">
    <property type="entry name" value="FabD/lysophospholipase-like"/>
    <property type="match status" value="1"/>
</dbReference>
<reference evidence="16" key="1">
    <citation type="journal article" date="2020" name="Nat. Commun.">
        <title>Large-scale genome sequencing of mycorrhizal fungi provides insights into the early evolution of symbiotic traits.</title>
        <authorList>
            <person name="Miyauchi S."/>
            <person name="Kiss E."/>
            <person name="Kuo A."/>
            <person name="Drula E."/>
            <person name="Kohler A."/>
            <person name="Sanchez-Garcia M."/>
            <person name="Morin E."/>
            <person name="Andreopoulos B."/>
            <person name="Barry K.W."/>
            <person name="Bonito G."/>
            <person name="Buee M."/>
            <person name="Carver A."/>
            <person name="Chen C."/>
            <person name="Cichocki N."/>
            <person name="Clum A."/>
            <person name="Culley D."/>
            <person name="Crous P.W."/>
            <person name="Fauchery L."/>
            <person name="Girlanda M."/>
            <person name="Hayes R.D."/>
            <person name="Keri Z."/>
            <person name="LaButti K."/>
            <person name="Lipzen A."/>
            <person name="Lombard V."/>
            <person name="Magnuson J."/>
            <person name="Maillard F."/>
            <person name="Murat C."/>
            <person name="Nolan M."/>
            <person name="Ohm R.A."/>
            <person name="Pangilinan J."/>
            <person name="Pereira M.F."/>
            <person name="Perotto S."/>
            <person name="Peter M."/>
            <person name="Pfister S."/>
            <person name="Riley R."/>
            <person name="Sitrit Y."/>
            <person name="Stielow J.B."/>
            <person name="Szollosi G."/>
            <person name="Zifcakova L."/>
            <person name="Stursova M."/>
            <person name="Spatafora J.W."/>
            <person name="Tedersoo L."/>
            <person name="Vaario L.M."/>
            <person name="Yamada A."/>
            <person name="Yan M."/>
            <person name="Wang P."/>
            <person name="Xu J."/>
            <person name="Bruns T."/>
            <person name="Baldrian P."/>
            <person name="Vilgalys R."/>
            <person name="Dunand C."/>
            <person name="Henrissat B."/>
            <person name="Grigoriev I.V."/>
            <person name="Hibbett D."/>
            <person name="Nagy L.G."/>
            <person name="Martin F.M."/>
        </authorList>
    </citation>
    <scope>NUCLEOTIDE SEQUENCE</scope>
    <source>
        <strain evidence="16">UP504</strain>
    </source>
</reference>
<feature type="active site" description="Nucleophile" evidence="11">
    <location>
        <position position="1125"/>
    </location>
</feature>
<dbReference type="InterPro" id="IPR056556">
    <property type="entry name" value="NTE1_P-loop_dom"/>
</dbReference>
<dbReference type="Pfam" id="PF00027">
    <property type="entry name" value="cNMP_binding"/>
    <property type="match status" value="1"/>
</dbReference>
<keyword evidence="9 11" id="KW-0443">Lipid metabolism</keyword>
<comment type="function">
    <text evidence="12">Intracellular phospholipase B that catalyzes the double deacylation of phosphatidylcholine (PC) to glycerophosphocholine (GroPCho). Plays an important role in membrane lipid homeostasis.</text>
</comment>
<sequence length="1377" mass="150971">MDRDPSHPLISLVRACVSVTFWILAWARTLVAFTTITVPRFVYAVLSYSLTLRLDFRSLAILFLLFGVALSFFVRYSYLNTYSTLKEVPLTKPDLEELHPDVQGADPPNPFHNYLDEFLLAIRVFGFLEKPVFHELARHLQTRRLIAGDSLSLDQDKNFYCVVDGLVQVYAKTSTTSAEPEGIWAEEELNGYQLLNEVGSGGTLSSLFTILSLFTENVNLAWPDEEVDEASPDTPSRSRANSDVSNLDLGTGSGTLRRSRRNSVSSSGSTVQAPDTVLDSDQQPSLLSTSSRISSSTNTSSYRSTTSRDPKQPRTRTRKATLPAGLEPSMNGSLARATVDTTLAVIPAEAFRRLTSKFPKIILTRFSRVTFNAAHKYLGLTTELLRTEKAINDLACHPLPRDFYQGGGMQQLRQRFTPEVQSDNGDGESSEVETDYFGFPLIAGREMHVLVSPKGNPRLSRPAQYTTRPLVTSAADLNMIGSSDAYRPLVRNQSLLFSPSLRTMNDHAARHVTDNSGDFDLREGVMDCIAKSIGLIQPPISGSISPTETSPAFGASDPFARSSLNTSFQSLSFLQAADDASSVTGGSSVMMGSNNAAIDNEVEILFFQAGDTLVKAGEADAGMFFVIEGILDVSLPPEDGATSKEPEALPLFTPGLHKKSAVGLQASKPTKPSKHLFTVKSGGIAGYLGIVSFWYPSYVDIRAKMDTYVGFLSHSALERLLEKRPIVLLTLAKRLISLLSPLVLQIDSALDWMQVNAGQVLWRPGEPSDSFYIVINGRLRDITEKDDGNSGKSNRGPDIGDTVGELDVITNSTRKTTLHAIRDTELVRMPLTLFNAISARHPKTTVQLLRMVATRVRETAGASGSAVPGTEMGSNLNLKTVAIVPSARNKLQAALEDNGAPTSYLTQASITSHLGRHSFTKVGKLRVAGWLADQEQRYRIVLYVADSAVSAQWTQTCIRQADCIMLVGMGDDPSIGEYERLLLSTKTTARKELVLLHPERTVVPGSTREWLKIRPWIHSHFHVELPGIIIPKPAPVLLDPAAMVAFKKLKSQVQIRIEKYRGSTSVPSPQRPSHSSDFARLARRLCGKSIGVVLGGGGARGISHLGILRALEEHGVPIDQIGGTSMGAFVSGLYARDGDLLSSVGRAKQFSSRMGNVWRILSDVTYPIVAYTTAFYDLHIEDMWLPYFCNTTNILTSTNEIHNSGYAWRYIRASMTLVGLLPPLNDNGNVLVSTMMSMGASAVFAVDVGSVDDTSPRSFGDTVSGLWLLFNRLNPFAATPNVPPITEIQSRLAYVSSVKTLADVKVMKGCWYMPIPVQEFSILQFNKFEQILAIGYERGKKMLQEWKDAGNLPTGYEEGYHGGDKRKKGRSLRRNSI</sequence>
<feature type="compositionally biased region" description="Polar residues" evidence="13">
    <location>
        <begin position="233"/>
        <end position="245"/>
    </location>
</feature>
<keyword evidence="6 11" id="KW-0378">Hydrolase</keyword>
<evidence type="ECO:0000256" key="6">
    <source>
        <dbReference type="ARBA" id="ARBA00022801"/>
    </source>
</evidence>
<evidence type="ECO:0000256" key="12">
    <source>
        <dbReference type="RuleBase" id="RU362043"/>
    </source>
</evidence>
<dbReference type="InterPro" id="IPR018490">
    <property type="entry name" value="cNMP-bd_dom_sf"/>
</dbReference>
<keyword evidence="8 12" id="KW-1133">Transmembrane helix</keyword>
<dbReference type="Gene3D" id="3.40.1090.10">
    <property type="entry name" value="Cytosolic phospholipase A2 catalytic domain"/>
    <property type="match status" value="1"/>
</dbReference>
<dbReference type="EMBL" id="MU128982">
    <property type="protein sequence ID" value="KAF9512765.1"/>
    <property type="molecule type" value="Genomic_DNA"/>
</dbReference>
<dbReference type="CDD" id="cd00038">
    <property type="entry name" value="CAP_ED"/>
    <property type="match status" value="2"/>
</dbReference>
<comment type="catalytic activity">
    <reaction evidence="12">
        <text>a 1-acyl-sn-glycero-3-phosphocholine + H2O = sn-glycerol 3-phosphocholine + a fatty acid + H(+)</text>
        <dbReference type="Rhea" id="RHEA:15177"/>
        <dbReference type="ChEBI" id="CHEBI:15377"/>
        <dbReference type="ChEBI" id="CHEBI:15378"/>
        <dbReference type="ChEBI" id="CHEBI:16870"/>
        <dbReference type="ChEBI" id="CHEBI:28868"/>
        <dbReference type="ChEBI" id="CHEBI:58168"/>
        <dbReference type="EC" id="3.1.1.5"/>
    </reaction>
</comment>
<proteinExistence type="inferred from homology"/>
<feature type="compositionally biased region" description="Basic residues" evidence="13">
    <location>
        <begin position="1364"/>
        <end position="1377"/>
    </location>
</feature>
<evidence type="ECO:0000256" key="1">
    <source>
        <dbReference type="ARBA" id="ARBA00004370"/>
    </source>
</evidence>
<dbReference type="PANTHER" id="PTHR14226:SF29">
    <property type="entry name" value="NEUROPATHY TARGET ESTERASE SWS"/>
    <property type="match status" value="1"/>
</dbReference>
<keyword evidence="5 12" id="KW-0812">Transmembrane</keyword>
<dbReference type="OrthoDB" id="421051at2759"/>
<feature type="region of interest" description="Disordered" evidence="13">
    <location>
        <begin position="224"/>
        <end position="330"/>
    </location>
</feature>
<dbReference type="InterPro" id="IPR016035">
    <property type="entry name" value="Acyl_Trfase/lysoPLipase"/>
</dbReference>
<protein>
    <recommendedName>
        <fullName evidence="4 12">Lysophospholipase NTE1</fullName>
        <ecNumber evidence="3 12">3.1.1.5</ecNumber>
    </recommendedName>
    <alternativeName>
        <fullName evidence="12">Intracellular phospholipase B</fullName>
    </alternativeName>
</protein>
<evidence type="ECO:0000313" key="17">
    <source>
        <dbReference type="Proteomes" id="UP000886523"/>
    </source>
</evidence>
<feature type="domain" description="Cyclic nucleotide-binding" evidence="14">
    <location>
        <begin position="607"/>
        <end position="721"/>
    </location>
</feature>
<comment type="similarity">
    <text evidence="2 12">Belongs to the NTE family.</text>
</comment>
<comment type="caution">
    <text evidence="11">Lacks conserved residue(s) required for the propagation of feature annotation.</text>
</comment>
<dbReference type="SMART" id="SM00100">
    <property type="entry name" value="cNMP"/>
    <property type="match status" value="2"/>
</dbReference>
<dbReference type="Pfam" id="PF24179">
    <property type="entry name" value="NTE_Ploop"/>
    <property type="match status" value="1"/>
</dbReference>
<dbReference type="InterPro" id="IPR000595">
    <property type="entry name" value="cNMP-bd_dom"/>
</dbReference>
<feature type="transmembrane region" description="Helical" evidence="12">
    <location>
        <begin position="56"/>
        <end position="76"/>
    </location>
</feature>
<evidence type="ECO:0000256" key="4">
    <source>
        <dbReference type="ARBA" id="ARBA00018317"/>
    </source>
</evidence>